<accession>A0A396SA11</accession>
<evidence type="ECO:0000259" key="1">
    <source>
        <dbReference type="Pfam" id="PF12867"/>
    </source>
</evidence>
<dbReference type="RefSeq" id="WP_118876007.1">
    <property type="nucleotide sequence ID" value="NZ_QWEI01000003.1"/>
</dbReference>
<proteinExistence type="predicted"/>
<dbReference type="Gene3D" id="1.20.120.450">
    <property type="entry name" value="dinb family like domain"/>
    <property type="match status" value="1"/>
</dbReference>
<gene>
    <name evidence="2" type="ORF">D1B33_08840</name>
</gene>
<keyword evidence="3" id="KW-1185">Reference proteome</keyword>
<evidence type="ECO:0000313" key="3">
    <source>
        <dbReference type="Proteomes" id="UP000265692"/>
    </source>
</evidence>
<dbReference type="InterPro" id="IPR024775">
    <property type="entry name" value="DinB-like"/>
</dbReference>
<organism evidence="2 3">
    <name type="scientific">Ureibacillus yapensis</name>
    <dbReference type="NCBI Taxonomy" id="2304605"/>
    <lineage>
        <taxon>Bacteria</taxon>
        <taxon>Bacillati</taxon>
        <taxon>Bacillota</taxon>
        <taxon>Bacilli</taxon>
        <taxon>Bacillales</taxon>
        <taxon>Caryophanaceae</taxon>
        <taxon>Ureibacillus</taxon>
    </lineage>
</organism>
<reference evidence="2 3" key="1">
    <citation type="submission" date="2018-08" db="EMBL/GenBank/DDBJ databases">
        <title>Lysinibacillus sp. YLB-03 draft genome sequence.</title>
        <authorList>
            <person name="Yu L."/>
        </authorList>
    </citation>
    <scope>NUCLEOTIDE SEQUENCE [LARGE SCALE GENOMIC DNA]</scope>
    <source>
        <strain evidence="2 3">YLB-03</strain>
    </source>
</reference>
<protein>
    <submittedName>
        <fullName evidence="2">DinB family protein</fullName>
    </submittedName>
</protein>
<dbReference type="AlphaFoldDB" id="A0A396SA11"/>
<dbReference type="Pfam" id="PF12867">
    <property type="entry name" value="DinB_2"/>
    <property type="match status" value="1"/>
</dbReference>
<dbReference type="OrthoDB" id="4295522at2"/>
<name>A0A396SA11_9BACL</name>
<dbReference type="EMBL" id="QWEI01000003">
    <property type="protein sequence ID" value="RHW37621.1"/>
    <property type="molecule type" value="Genomic_DNA"/>
</dbReference>
<feature type="domain" description="DinB-like" evidence="1">
    <location>
        <begin position="8"/>
        <end position="139"/>
    </location>
</feature>
<evidence type="ECO:0000313" key="2">
    <source>
        <dbReference type="EMBL" id="RHW37621.1"/>
    </source>
</evidence>
<sequence>MSELIKMQYAKTRQNLTKVLEDVSPEVLERIPAGFNNNIHWQVGHILVAAELFMFYGQNNLPPQYNEYFKSGSKPAEWAGEVPSISSILELLNEQLERINALPEEAFTVELPEPFIGNKNTGELAAFGAFHEALHLGQIQMLKRFILASEAAQ</sequence>
<dbReference type="Proteomes" id="UP000265692">
    <property type="component" value="Unassembled WGS sequence"/>
</dbReference>
<comment type="caution">
    <text evidence="2">The sequence shown here is derived from an EMBL/GenBank/DDBJ whole genome shotgun (WGS) entry which is preliminary data.</text>
</comment>
<dbReference type="InterPro" id="IPR034660">
    <property type="entry name" value="DinB/YfiT-like"/>
</dbReference>
<dbReference type="SUPFAM" id="SSF109854">
    <property type="entry name" value="DinB/YfiT-like putative metalloenzymes"/>
    <property type="match status" value="1"/>
</dbReference>